<comment type="caution">
    <text evidence="2">The sequence shown here is derived from an EMBL/GenBank/DDBJ whole genome shotgun (WGS) entry which is preliminary data.</text>
</comment>
<keyword evidence="1" id="KW-0472">Membrane</keyword>
<dbReference type="AlphaFoldDB" id="A0A9D1E5T7"/>
<dbReference type="Proteomes" id="UP000823913">
    <property type="component" value="Unassembled WGS sequence"/>
</dbReference>
<dbReference type="EMBL" id="DVHK01000022">
    <property type="protein sequence ID" value="HIR66614.1"/>
    <property type="molecule type" value="Genomic_DNA"/>
</dbReference>
<feature type="transmembrane region" description="Helical" evidence="1">
    <location>
        <begin position="92"/>
        <end position="114"/>
    </location>
</feature>
<reference evidence="2" key="2">
    <citation type="journal article" date="2021" name="PeerJ">
        <title>Extensive microbial diversity within the chicken gut microbiome revealed by metagenomics and culture.</title>
        <authorList>
            <person name="Gilroy R."/>
            <person name="Ravi A."/>
            <person name="Getino M."/>
            <person name="Pursley I."/>
            <person name="Horton D.L."/>
            <person name="Alikhan N.F."/>
            <person name="Baker D."/>
            <person name="Gharbi K."/>
            <person name="Hall N."/>
            <person name="Watson M."/>
            <person name="Adriaenssens E.M."/>
            <person name="Foster-Nyarko E."/>
            <person name="Jarju S."/>
            <person name="Secka A."/>
            <person name="Antonio M."/>
            <person name="Oren A."/>
            <person name="Chaudhuri R.R."/>
            <person name="La Ragione R."/>
            <person name="Hildebrand F."/>
            <person name="Pallen M.J."/>
        </authorList>
    </citation>
    <scope>NUCLEOTIDE SEQUENCE</scope>
    <source>
        <strain evidence="2">ChiW16-3235</strain>
    </source>
</reference>
<sequence>MSGQLSAGQIAVHPSFFLMAAGLVLGNFGMGAMLGYKTSTKAFWLIFALYVLLAAATIISLLFAPAIEGAPADVDIQIDGLAQIFSHLNNPWLFAGTYFGVYALIFIVGVLCVLKKSKPAAL</sequence>
<evidence type="ECO:0000256" key="1">
    <source>
        <dbReference type="SAM" id="Phobius"/>
    </source>
</evidence>
<feature type="transmembrane region" description="Helical" evidence="1">
    <location>
        <begin position="43"/>
        <end position="64"/>
    </location>
</feature>
<evidence type="ECO:0000313" key="2">
    <source>
        <dbReference type="EMBL" id="HIR66614.1"/>
    </source>
</evidence>
<reference evidence="2" key="1">
    <citation type="submission" date="2020-10" db="EMBL/GenBank/DDBJ databases">
        <authorList>
            <person name="Gilroy R."/>
        </authorList>
    </citation>
    <scope>NUCLEOTIDE SEQUENCE</scope>
    <source>
        <strain evidence="2">ChiW16-3235</strain>
    </source>
</reference>
<accession>A0A9D1E5T7</accession>
<evidence type="ECO:0000313" key="3">
    <source>
        <dbReference type="Proteomes" id="UP000823913"/>
    </source>
</evidence>
<proteinExistence type="predicted"/>
<feature type="transmembrane region" description="Helical" evidence="1">
    <location>
        <begin position="16"/>
        <end position="36"/>
    </location>
</feature>
<name>A0A9D1E5T7_9FIRM</name>
<keyword evidence="1" id="KW-0812">Transmembrane</keyword>
<organism evidence="2 3">
    <name type="scientific">Candidatus Coproplasma avicola</name>
    <dbReference type="NCBI Taxonomy" id="2840744"/>
    <lineage>
        <taxon>Bacteria</taxon>
        <taxon>Bacillati</taxon>
        <taxon>Bacillota</taxon>
        <taxon>Clostridia</taxon>
        <taxon>Eubacteriales</taxon>
        <taxon>Candidatus Coproplasma</taxon>
    </lineage>
</organism>
<protein>
    <submittedName>
        <fullName evidence="2">Uncharacterized protein</fullName>
    </submittedName>
</protein>
<keyword evidence="1" id="KW-1133">Transmembrane helix</keyword>
<gene>
    <name evidence="2" type="ORF">IAB94_01035</name>
</gene>